<feature type="transmembrane region" description="Helical" evidence="1">
    <location>
        <begin position="115"/>
        <end position="134"/>
    </location>
</feature>
<dbReference type="EMBL" id="JAHUZB010000002">
    <property type="protein sequence ID" value="MBV7390360.1"/>
    <property type="molecule type" value="Genomic_DNA"/>
</dbReference>
<feature type="transmembrane region" description="Helical" evidence="1">
    <location>
        <begin position="280"/>
        <end position="299"/>
    </location>
</feature>
<organism evidence="2 3">
    <name type="scientific">Enterococcus alishanensis</name>
    <dbReference type="NCBI Taxonomy" id="1303817"/>
    <lineage>
        <taxon>Bacteria</taxon>
        <taxon>Bacillati</taxon>
        <taxon>Bacillota</taxon>
        <taxon>Bacilli</taxon>
        <taxon>Lactobacillales</taxon>
        <taxon>Enterococcaceae</taxon>
        <taxon>Enterococcus</taxon>
    </lineage>
</organism>
<keyword evidence="1" id="KW-0472">Membrane</keyword>
<evidence type="ECO:0000256" key="1">
    <source>
        <dbReference type="SAM" id="Phobius"/>
    </source>
</evidence>
<feature type="transmembrane region" description="Helical" evidence="1">
    <location>
        <begin position="185"/>
        <end position="200"/>
    </location>
</feature>
<feature type="transmembrane region" description="Helical" evidence="1">
    <location>
        <begin position="306"/>
        <end position="328"/>
    </location>
</feature>
<protein>
    <submittedName>
        <fullName evidence="2">Glucosyltransferase domain-containing protein</fullName>
    </submittedName>
</protein>
<feature type="transmembrane region" description="Helical" evidence="1">
    <location>
        <begin position="334"/>
        <end position="350"/>
    </location>
</feature>
<feature type="transmembrane region" description="Helical" evidence="1">
    <location>
        <begin position="212"/>
        <end position="233"/>
    </location>
</feature>
<keyword evidence="3" id="KW-1185">Reference proteome</keyword>
<comment type="caution">
    <text evidence="2">The sequence shown here is derived from an EMBL/GenBank/DDBJ whole genome shotgun (WGS) entry which is preliminary data.</text>
</comment>
<reference evidence="2 3" key="1">
    <citation type="submission" date="2021-06" db="EMBL/GenBank/DDBJ databases">
        <title>Enterococcus alishanensis sp. nov., a novel lactic acid bacterium isolated from fresh coffee beans.</title>
        <authorList>
            <person name="Chen Y.-S."/>
        </authorList>
    </citation>
    <scope>NUCLEOTIDE SEQUENCE [LARGE SCALE GENOMIC DNA]</scope>
    <source>
        <strain evidence="2 3">ALS3</strain>
    </source>
</reference>
<dbReference type="Pfam" id="PF14264">
    <property type="entry name" value="Glucos_trans_II"/>
    <property type="match status" value="1"/>
</dbReference>
<sequence>MILSELGRLKAFGKNNKALILLTYLVILVSFGAKIFYYNFSIDTEEFMLLAPMNGFIQWAEMGRYGLYFLKRFISGYTINVFLINILTYLILGLMSILFSYILDRIYQSRQKGSWIIPATFVSSAILLEQYNFILQSFEVALSNLCVILSVYFFYLFMSEKKKLFLAINIILGVCAFSVYPSNWITFVVVTIIMIIAIVDSSEKRISLKDGLLLIASYIGSFLVIFIMNQLMYNLTLFLLGTQKNPYVESVILWGKLPVSEIFSSIINNTYSLYSGAQSIYFGKLMVLVVIVSYLALFFAKKNRIWLFLLLSSLYFAIHSSIFIFGSIGPIRSLVPYYPLAVGYVYFYIYNKLNLKYVKTIVAIIIVIISFKQMKQSAYLANQENIIYTEASRFNQQLRSKINTLDIKGSYLDYKLAIFGQKQFPISRGLMMGDVLGHSFYNWDVNSPVGVSHRVANFFDITGTPIKRVSEEEYQEILPDFNDMGVFPEEDSVKIEGDIIMVRVS</sequence>
<evidence type="ECO:0000313" key="2">
    <source>
        <dbReference type="EMBL" id="MBV7390360.1"/>
    </source>
</evidence>
<feature type="transmembrane region" description="Helical" evidence="1">
    <location>
        <begin position="21"/>
        <end position="40"/>
    </location>
</feature>
<dbReference type="RefSeq" id="WP_218325401.1">
    <property type="nucleotide sequence ID" value="NZ_JAHUZB010000002.1"/>
</dbReference>
<name>A0ABS6TBU0_9ENTE</name>
<keyword evidence="1" id="KW-1133">Transmembrane helix</keyword>
<dbReference type="Proteomes" id="UP000774130">
    <property type="component" value="Unassembled WGS sequence"/>
</dbReference>
<evidence type="ECO:0000313" key="3">
    <source>
        <dbReference type="Proteomes" id="UP000774130"/>
    </source>
</evidence>
<accession>A0ABS6TBU0</accession>
<proteinExistence type="predicted"/>
<dbReference type="InterPro" id="IPR025686">
    <property type="entry name" value="Glucos_trans_II"/>
</dbReference>
<feature type="transmembrane region" description="Helical" evidence="1">
    <location>
        <begin position="140"/>
        <end position="157"/>
    </location>
</feature>
<feature type="transmembrane region" description="Helical" evidence="1">
    <location>
        <begin position="77"/>
        <end position="103"/>
    </location>
</feature>
<keyword evidence="1" id="KW-0812">Transmembrane</keyword>
<gene>
    <name evidence="2" type="ORF">KUA55_06675</name>
</gene>